<dbReference type="InterPro" id="IPR036291">
    <property type="entry name" value="NAD(P)-bd_dom_sf"/>
</dbReference>
<dbReference type="Gene3D" id="3.30.360.10">
    <property type="entry name" value="Dihydrodipicolinate Reductase, domain 2"/>
    <property type="match status" value="1"/>
</dbReference>
<gene>
    <name evidence="3" type="ordered locus">Mchl_3978</name>
</gene>
<dbReference type="RefSeq" id="WP_015951950.1">
    <property type="nucleotide sequence ID" value="NC_011757.1"/>
</dbReference>
<dbReference type="HOGENOM" id="CLU_806107_0_0_5"/>
<feature type="domain" description="Gfo/Idh/MocA-like oxidoreductase N-terminal" evidence="2">
    <location>
        <begin position="10"/>
        <end position="128"/>
    </location>
</feature>
<reference evidence="3 4" key="2">
    <citation type="journal article" date="2012" name="J. Bacteriol.">
        <title>Complete genome sequences of six strains of the genus Methylobacterium.</title>
        <authorList>
            <person name="Marx C.J."/>
            <person name="Bringel F."/>
            <person name="Chistoserdova L."/>
            <person name="Moulin L."/>
            <person name="Farhan Ul Haque M."/>
            <person name="Fleischman D.E."/>
            <person name="Gruffaz C."/>
            <person name="Jourand P."/>
            <person name="Knief C."/>
            <person name="Lee M.C."/>
            <person name="Muller E.E."/>
            <person name="Nadalig T."/>
            <person name="Peyraud R."/>
            <person name="Roselli S."/>
            <person name="Russ L."/>
            <person name="Goodwin L.A."/>
            <person name="Ivanova N."/>
            <person name="Kyrpides N."/>
            <person name="Lajus A."/>
            <person name="Land M.L."/>
            <person name="Medigue C."/>
            <person name="Mikhailova N."/>
            <person name="Nolan M."/>
            <person name="Woyke T."/>
            <person name="Stolyar S."/>
            <person name="Vorholt J.A."/>
            <person name="Vuilleumier S."/>
        </authorList>
    </citation>
    <scope>NUCLEOTIDE SEQUENCE [LARGE SCALE GENOMIC DNA]</scope>
    <source>
        <strain evidence="4">CM4 / NCIMB 13688</strain>
    </source>
</reference>
<dbReference type="GO" id="GO:0000166">
    <property type="term" value="F:nucleotide binding"/>
    <property type="evidence" value="ECO:0007669"/>
    <property type="project" value="InterPro"/>
</dbReference>
<sequence length="344" mass="36854">MSNGMASCARIGIVGLGRMGERIGRAAIQLGHEIVATHDVVAEPFALATNPDLAAAPRVQTLDEFWRVPMDMVAIATHGPTHCPYLLEGIERGNRRFLVEKPLATSLAEARLAASAASAVGARVVVNHGRRYCGIYDALTTMDGSDEMGSLRSGILTMGAGGLGCMGIHFFDLFNRALGRPRSVYATLTSPRGVNPRGDEFTDPGGTVVISYEGGRRALIDMGDDVGVPGRMEFVYERGRVVIESELEPWRILRRPAASRELPTSRYGTPLEEVSMPDFRPCEIIYATSGAITDALSDGPTVSGIEVGVESMEVYCALRWSALTGAPASVPLPAEAEDIRYAIT</sequence>
<dbReference type="EMBL" id="CP001298">
    <property type="protein sequence ID" value="ACK84783.1"/>
    <property type="molecule type" value="Genomic_DNA"/>
</dbReference>
<dbReference type="InterPro" id="IPR000683">
    <property type="entry name" value="Gfo/Idh/MocA-like_OxRdtase_N"/>
</dbReference>
<accession>B7KYN2</accession>
<evidence type="ECO:0000313" key="4">
    <source>
        <dbReference type="Proteomes" id="UP000002385"/>
    </source>
</evidence>
<proteinExistence type="predicted"/>
<dbReference type="GO" id="GO:0016491">
    <property type="term" value="F:oxidoreductase activity"/>
    <property type="evidence" value="ECO:0007669"/>
    <property type="project" value="UniProtKB-KW"/>
</dbReference>
<organism evidence="3 4">
    <name type="scientific">Methylorubrum extorquens (strain CM4 / NCIMB 13688)</name>
    <name type="common">Methylobacterium extorquens</name>
    <dbReference type="NCBI Taxonomy" id="440085"/>
    <lineage>
        <taxon>Bacteria</taxon>
        <taxon>Pseudomonadati</taxon>
        <taxon>Pseudomonadota</taxon>
        <taxon>Alphaproteobacteria</taxon>
        <taxon>Hyphomicrobiales</taxon>
        <taxon>Methylobacteriaceae</taxon>
        <taxon>Methylorubrum</taxon>
    </lineage>
</organism>
<dbReference type="KEGG" id="mch:Mchl_3978"/>
<dbReference type="SUPFAM" id="SSF51735">
    <property type="entry name" value="NAD(P)-binding Rossmann-fold domains"/>
    <property type="match status" value="1"/>
</dbReference>
<dbReference type="Pfam" id="PF01408">
    <property type="entry name" value="GFO_IDH_MocA"/>
    <property type="match status" value="1"/>
</dbReference>
<keyword evidence="1" id="KW-0560">Oxidoreductase</keyword>
<dbReference type="PANTHER" id="PTHR43818">
    <property type="entry name" value="BCDNA.GH03377"/>
    <property type="match status" value="1"/>
</dbReference>
<evidence type="ECO:0000259" key="2">
    <source>
        <dbReference type="Pfam" id="PF01408"/>
    </source>
</evidence>
<dbReference type="PANTHER" id="PTHR43818:SF11">
    <property type="entry name" value="BCDNA.GH03377"/>
    <property type="match status" value="1"/>
</dbReference>
<evidence type="ECO:0000313" key="3">
    <source>
        <dbReference type="EMBL" id="ACK84783.1"/>
    </source>
</evidence>
<dbReference type="SUPFAM" id="SSF55347">
    <property type="entry name" value="Glyceraldehyde-3-phosphate dehydrogenase-like, C-terminal domain"/>
    <property type="match status" value="1"/>
</dbReference>
<dbReference type="InterPro" id="IPR050463">
    <property type="entry name" value="Gfo/Idh/MocA_oxidrdct_glycsds"/>
</dbReference>
<evidence type="ECO:0000256" key="1">
    <source>
        <dbReference type="ARBA" id="ARBA00023002"/>
    </source>
</evidence>
<dbReference type="Proteomes" id="UP000002385">
    <property type="component" value="Chromosome"/>
</dbReference>
<reference evidence="4" key="1">
    <citation type="submission" date="2008-12" db="EMBL/GenBank/DDBJ databases">
        <title>Complete sequence of chromosome of Methylobacterium chloromethanicum CM4.</title>
        <authorList>
            <consortium name="US DOE Joint Genome Institute"/>
            <person name="Lucas S."/>
            <person name="Copeland A."/>
            <person name="Lapidus A."/>
            <person name="Glavina del Rio T."/>
            <person name="Dalin E."/>
            <person name="Tice H."/>
            <person name="Bruce D."/>
            <person name="Goodwin L."/>
            <person name="Pitluck S."/>
            <person name="Chertkov O."/>
            <person name="Brettin T."/>
            <person name="Detter J.C."/>
            <person name="Han C."/>
            <person name="Larimer F."/>
            <person name="Land M."/>
            <person name="Hauser L."/>
            <person name="Kyrpides N."/>
            <person name="Mikhailova N."/>
            <person name="Marx C."/>
            <person name="Richardson P."/>
        </authorList>
    </citation>
    <scope>NUCLEOTIDE SEQUENCE [LARGE SCALE GENOMIC DNA]</scope>
    <source>
        <strain evidence="4">CM4 / NCIMB 13688</strain>
    </source>
</reference>
<protein>
    <submittedName>
        <fullName evidence="3">Oxidoreductase domain protein</fullName>
    </submittedName>
</protein>
<name>B7KYN2_METC4</name>
<dbReference type="Gene3D" id="3.40.50.720">
    <property type="entry name" value="NAD(P)-binding Rossmann-like Domain"/>
    <property type="match status" value="1"/>
</dbReference>
<dbReference type="AlphaFoldDB" id="B7KYN2"/>